<dbReference type="EMBL" id="KQ971343">
    <property type="protein sequence ID" value="EFA04395.1"/>
    <property type="molecule type" value="Genomic_DNA"/>
</dbReference>
<feature type="compositionally biased region" description="Polar residues" evidence="1">
    <location>
        <begin position="240"/>
        <end position="250"/>
    </location>
</feature>
<sequence length="267" mass="29900">MVSLLNSCPHYSSPNRPSSQNKTHSCRLFAFRSVFPAPPWNAFFRARIAFVQNGDITSVSRSRSGNHETVLFHVFRSQWRTFSYLYLGVPLDGQAQECRSVQLTRRDWSRRRSRPAAATPRHSPHFLELNGNNSDVSGMICVPPPPAERAEGRRGRTRALRMALKVHGSAKNPVNSSSAIRRPMLTRKTSQHNRGLTHTDCCGQCASDSHPLLACDNSHGTLPTTDHRQKPLAAAKTHNQEPNRQQTLSKDSGHGLRNNNNDQDSYS</sequence>
<dbReference type="HOGENOM" id="CLU_1043245_0_0_1"/>
<evidence type="ECO:0000256" key="1">
    <source>
        <dbReference type="SAM" id="MobiDB-lite"/>
    </source>
</evidence>
<evidence type="ECO:0000313" key="2">
    <source>
        <dbReference type="EMBL" id="EFA04395.1"/>
    </source>
</evidence>
<name>D6WNW4_TRICA</name>
<evidence type="ECO:0000313" key="3">
    <source>
        <dbReference type="Proteomes" id="UP000007266"/>
    </source>
</evidence>
<reference evidence="2 3" key="2">
    <citation type="journal article" date="2010" name="Nucleic Acids Res.">
        <title>BeetleBase in 2010: revisions to provide comprehensive genomic information for Tribolium castaneum.</title>
        <authorList>
            <person name="Kim H.S."/>
            <person name="Murphy T."/>
            <person name="Xia J."/>
            <person name="Caragea D."/>
            <person name="Park Y."/>
            <person name="Beeman R.W."/>
            <person name="Lorenzen M.D."/>
            <person name="Butcher S."/>
            <person name="Manak J.R."/>
            <person name="Brown S.J."/>
        </authorList>
    </citation>
    <scope>GENOME REANNOTATION</scope>
    <source>
        <strain evidence="2 3">Georgia GA2</strain>
    </source>
</reference>
<feature type="region of interest" description="Disordered" evidence="1">
    <location>
        <begin position="109"/>
        <end position="129"/>
    </location>
</feature>
<accession>D6WNW4</accession>
<organism evidence="2 3">
    <name type="scientific">Tribolium castaneum</name>
    <name type="common">Red flour beetle</name>
    <dbReference type="NCBI Taxonomy" id="7070"/>
    <lineage>
        <taxon>Eukaryota</taxon>
        <taxon>Metazoa</taxon>
        <taxon>Ecdysozoa</taxon>
        <taxon>Arthropoda</taxon>
        <taxon>Hexapoda</taxon>
        <taxon>Insecta</taxon>
        <taxon>Pterygota</taxon>
        <taxon>Neoptera</taxon>
        <taxon>Endopterygota</taxon>
        <taxon>Coleoptera</taxon>
        <taxon>Polyphaga</taxon>
        <taxon>Cucujiformia</taxon>
        <taxon>Tenebrionidae</taxon>
        <taxon>Tenebrionidae incertae sedis</taxon>
        <taxon>Tribolium</taxon>
    </lineage>
</organism>
<feature type="region of interest" description="Disordered" evidence="1">
    <location>
        <begin position="224"/>
        <end position="267"/>
    </location>
</feature>
<feature type="region of interest" description="Disordered" evidence="1">
    <location>
        <begin position="1"/>
        <end position="21"/>
    </location>
</feature>
<dbReference type="AlphaFoldDB" id="D6WNW4"/>
<reference evidence="2 3" key="1">
    <citation type="journal article" date="2008" name="Nature">
        <title>The genome of the model beetle and pest Tribolium castaneum.</title>
        <authorList>
            <consortium name="Tribolium Genome Sequencing Consortium"/>
            <person name="Richards S."/>
            <person name="Gibbs R.A."/>
            <person name="Weinstock G.M."/>
            <person name="Brown S.J."/>
            <person name="Denell R."/>
            <person name="Beeman R.W."/>
            <person name="Gibbs R."/>
            <person name="Beeman R.W."/>
            <person name="Brown S.J."/>
            <person name="Bucher G."/>
            <person name="Friedrich M."/>
            <person name="Grimmelikhuijzen C.J."/>
            <person name="Klingler M."/>
            <person name="Lorenzen M."/>
            <person name="Richards S."/>
            <person name="Roth S."/>
            <person name="Schroder R."/>
            <person name="Tautz D."/>
            <person name="Zdobnov E.M."/>
            <person name="Muzny D."/>
            <person name="Gibbs R.A."/>
            <person name="Weinstock G.M."/>
            <person name="Attaway T."/>
            <person name="Bell S."/>
            <person name="Buhay C.J."/>
            <person name="Chandrabose M.N."/>
            <person name="Chavez D."/>
            <person name="Clerk-Blankenburg K.P."/>
            <person name="Cree A."/>
            <person name="Dao M."/>
            <person name="Davis C."/>
            <person name="Chacko J."/>
            <person name="Dinh H."/>
            <person name="Dugan-Rocha S."/>
            <person name="Fowler G."/>
            <person name="Garner T.T."/>
            <person name="Garnes J."/>
            <person name="Gnirke A."/>
            <person name="Hawes A."/>
            <person name="Hernandez J."/>
            <person name="Hines S."/>
            <person name="Holder M."/>
            <person name="Hume J."/>
            <person name="Jhangiani S.N."/>
            <person name="Joshi V."/>
            <person name="Khan Z.M."/>
            <person name="Jackson L."/>
            <person name="Kovar C."/>
            <person name="Kowis A."/>
            <person name="Lee S."/>
            <person name="Lewis L.R."/>
            <person name="Margolis J."/>
            <person name="Morgan M."/>
            <person name="Nazareth L.V."/>
            <person name="Nguyen N."/>
            <person name="Okwuonu G."/>
            <person name="Parker D."/>
            <person name="Richards S."/>
            <person name="Ruiz S.J."/>
            <person name="Santibanez J."/>
            <person name="Savard J."/>
            <person name="Scherer S.E."/>
            <person name="Schneider B."/>
            <person name="Sodergren E."/>
            <person name="Tautz D."/>
            <person name="Vattahil S."/>
            <person name="Villasana D."/>
            <person name="White C.S."/>
            <person name="Wright R."/>
            <person name="Park Y."/>
            <person name="Beeman R.W."/>
            <person name="Lord J."/>
            <person name="Oppert B."/>
            <person name="Lorenzen M."/>
            <person name="Brown S."/>
            <person name="Wang L."/>
            <person name="Savard J."/>
            <person name="Tautz D."/>
            <person name="Richards S."/>
            <person name="Weinstock G."/>
            <person name="Gibbs R.A."/>
            <person name="Liu Y."/>
            <person name="Worley K."/>
            <person name="Weinstock G."/>
            <person name="Elsik C.G."/>
            <person name="Reese J.T."/>
            <person name="Elhaik E."/>
            <person name="Landan G."/>
            <person name="Graur D."/>
            <person name="Arensburger P."/>
            <person name="Atkinson P."/>
            <person name="Beeman R.W."/>
            <person name="Beidler J."/>
            <person name="Brown S.J."/>
            <person name="Demuth J.P."/>
            <person name="Drury D.W."/>
            <person name="Du Y.Z."/>
            <person name="Fujiwara H."/>
            <person name="Lorenzen M."/>
            <person name="Maselli V."/>
            <person name="Osanai M."/>
            <person name="Park Y."/>
            <person name="Robertson H.M."/>
            <person name="Tu Z."/>
            <person name="Wang J.J."/>
            <person name="Wang S."/>
            <person name="Richards S."/>
            <person name="Song H."/>
            <person name="Zhang L."/>
            <person name="Sodergren E."/>
            <person name="Werner D."/>
            <person name="Stanke M."/>
            <person name="Morgenstern B."/>
            <person name="Solovyev V."/>
            <person name="Kosarev P."/>
            <person name="Brown G."/>
            <person name="Chen H.C."/>
            <person name="Ermolaeva O."/>
            <person name="Hlavina W."/>
            <person name="Kapustin Y."/>
            <person name="Kiryutin B."/>
            <person name="Kitts P."/>
            <person name="Maglott D."/>
            <person name="Pruitt K."/>
            <person name="Sapojnikov V."/>
            <person name="Souvorov A."/>
            <person name="Mackey A.J."/>
            <person name="Waterhouse R.M."/>
            <person name="Wyder S."/>
            <person name="Zdobnov E.M."/>
            <person name="Zdobnov E.M."/>
            <person name="Wyder S."/>
            <person name="Kriventseva E.V."/>
            <person name="Kadowaki T."/>
            <person name="Bork P."/>
            <person name="Aranda M."/>
            <person name="Bao R."/>
            <person name="Beermann A."/>
            <person name="Berns N."/>
            <person name="Bolognesi R."/>
            <person name="Bonneton F."/>
            <person name="Bopp D."/>
            <person name="Brown S.J."/>
            <person name="Bucher G."/>
            <person name="Butts T."/>
            <person name="Chaumot A."/>
            <person name="Denell R.E."/>
            <person name="Ferrier D.E."/>
            <person name="Friedrich M."/>
            <person name="Gordon C.M."/>
            <person name="Jindra M."/>
            <person name="Klingler M."/>
            <person name="Lan Q."/>
            <person name="Lattorff H.M."/>
            <person name="Laudet V."/>
            <person name="von Levetsow C."/>
            <person name="Liu Z."/>
            <person name="Lutz R."/>
            <person name="Lynch J.A."/>
            <person name="da Fonseca R.N."/>
            <person name="Posnien N."/>
            <person name="Reuter R."/>
            <person name="Roth S."/>
            <person name="Savard J."/>
            <person name="Schinko J.B."/>
            <person name="Schmitt C."/>
            <person name="Schoppmeier M."/>
            <person name="Schroder R."/>
            <person name="Shippy T.D."/>
            <person name="Simonnet F."/>
            <person name="Marques-Souza H."/>
            <person name="Tautz D."/>
            <person name="Tomoyasu Y."/>
            <person name="Trauner J."/>
            <person name="Van der Zee M."/>
            <person name="Vervoort M."/>
            <person name="Wittkopp N."/>
            <person name="Wimmer E.A."/>
            <person name="Yang X."/>
            <person name="Jones A.K."/>
            <person name="Sattelle D.B."/>
            <person name="Ebert P.R."/>
            <person name="Nelson D."/>
            <person name="Scott J.G."/>
            <person name="Beeman R.W."/>
            <person name="Muthukrishnan S."/>
            <person name="Kramer K.J."/>
            <person name="Arakane Y."/>
            <person name="Beeman R.W."/>
            <person name="Zhu Q."/>
            <person name="Hogenkamp D."/>
            <person name="Dixit R."/>
            <person name="Oppert B."/>
            <person name="Jiang H."/>
            <person name="Zou Z."/>
            <person name="Marshall J."/>
            <person name="Elpidina E."/>
            <person name="Vinokurov K."/>
            <person name="Oppert C."/>
            <person name="Zou Z."/>
            <person name="Evans J."/>
            <person name="Lu Z."/>
            <person name="Zhao P."/>
            <person name="Sumathipala N."/>
            <person name="Altincicek B."/>
            <person name="Vilcinskas A."/>
            <person name="Williams M."/>
            <person name="Hultmark D."/>
            <person name="Hetru C."/>
            <person name="Jiang H."/>
            <person name="Grimmelikhuijzen C.J."/>
            <person name="Hauser F."/>
            <person name="Cazzamali G."/>
            <person name="Williamson M."/>
            <person name="Park Y."/>
            <person name="Li B."/>
            <person name="Tanaka Y."/>
            <person name="Predel R."/>
            <person name="Neupert S."/>
            <person name="Schachtner J."/>
            <person name="Verleyen P."/>
            <person name="Raible F."/>
            <person name="Bork P."/>
            <person name="Friedrich M."/>
            <person name="Walden K.K."/>
            <person name="Robertson H.M."/>
            <person name="Angeli S."/>
            <person name="Foret S."/>
            <person name="Bucher G."/>
            <person name="Schuetz S."/>
            <person name="Maleszka R."/>
            <person name="Wimmer E.A."/>
            <person name="Beeman R.W."/>
            <person name="Lorenzen M."/>
            <person name="Tomoyasu Y."/>
            <person name="Miller S.C."/>
            <person name="Grossmann D."/>
            <person name="Bucher G."/>
        </authorList>
    </citation>
    <scope>NUCLEOTIDE SEQUENCE [LARGE SCALE GENOMIC DNA]</scope>
    <source>
        <strain evidence="2 3">Georgia GA2</strain>
    </source>
</reference>
<keyword evidence="3" id="KW-1185">Reference proteome</keyword>
<dbReference type="Proteomes" id="UP000007266">
    <property type="component" value="Linkage group 5"/>
</dbReference>
<proteinExistence type="predicted"/>
<feature type="compositionally biased region" description="Polar residues" evidence="1">
    <location>
        <begin position="257"/>
        <end position="267"/>
    </location>
</feature>
<gene>
    <name evidence="2" type="primary">GLEAN_14694</name>
    <name evidence="2" type="ORF">TcasGA2_TC014694</name>
</gene>
<dbReference type="InParanoid" id="D6WNW4"/>
<protein>
    <submittedName>
        <fullName evidence="2">Uncharacterized protein</fullName>
    </submittedName>
</protein>